<feature type="compositionally biased region" description="Low complexity" evidence="3">
    <location>
        <begin position="393"/>
        <end position="408"/>
    </location>
</feature>
<name>A0A5K3EF97_MESCO</name>
<dbReference type="Gene3D" id="2.60.40.1970">
    <property type="entry name" value="YEATS domain"/>
    <property type="match status" value="1"/>
</dbReference>
<evidence type="ECO:0000313" key="5">
    <source>
        <dbReference type="WBParaSite" id="MCU_000082-RA"/>
    </source>
</evidence>
<feature type="domain" description="YEATS" evidence="4">
    <location>
        <begin position="1"/>
        <end position="163"/>
    </location>
</feature>
<organism evidence="5">
    <name type="scientific">Mesocestoides corti</name>
    <name type="common">Flatworm</name>
    <dbReference type="NCBI Taxonomy" id="53468"/>
    <lineage>
        <taxon>Eukaryota</taxon>
        <taxon>Metazoa</taxon>
        <taxon>Spiralia</taxon>
        <taxon>Lophotrochozoa</taxon>
        <taxon>Platyhelminthes</taxon>
        <taxon>Cestoda</taxon>
        <taxon>Eucestoda</taxon>
        <taxon>Cyclophyllidea</taxon>
        <taxon>Mesocestoididae</taxon>
        <taxon>Mesocestoides</taxon>
    </lineage>
</organism>
<dbReference type="GO" id="GO:0008023">
    <property type="term" value="C:transcription elongation factor complex"/>
    <property type="evidence" value="ECO:0007669"/>
    <property type="project" value="TreeGrafter"/>
</dbReference>
<evidence type="ECO:0000259" key="4">
    <source>
        <dbReference type="PROSITE" id="PS51037"/>
    </source>
</evidence>
<dbReference type="PANTHER" id="PTHR47827:SF3">
    <property type="entry name" value="AF-9 ANC1 HOMOLOGY DOMAIN-CONTAINING PROTEIN"/>
    <property type="match status" value="1"/>
</dbReference>
<dbReference type="PROSITE" id="PS51037">
    <property type="entry name" value="YEATS"/>
    <property type="match status" value="1"/>
</dbReference>
<protein>
    <submittedName>
        <fullName evidence="5">NET domain-containing protein</fullName>
    </submittedName>
</protein>
<dbReference type="AlphaFoldDB" id="A0A5K3EF97"/>
<dbReference type="InterPro" id="IPR038704">
    <property type="entry name" value="YEAST_sf"/>
</dbReference>
<feature type="region of interest" description="Disordered" evidence="3">
    <location>
        <begin position="540"/>
        <end position="620"/>
    </location>
</feature>
<dbReference type="GO" id="GO:0045893">
    <property type="term" value="P:positive regulation of DNA-templated transcription"/>
    <property type="evidence" value="ECO:0007669"/>
    <property type="project" value="TreeGrafter"/>
</dbReference>
<feature type="compositionally biased region" description="Polar residues" evidence="3">
    <location>
        <begin position="321"/>
        <end position="331"/>
    </location>
</feature>
<feature type="region of interest" description="Disordered" evidence="3">
    <location>
        <begin position="381"/>
        <end position="443"/>
    </location>
</feature>
<feature type="compositionally biased region" description="Low complexity" evidence="3">
    <location>
        <begin position="589"/>
        <end position="603"/>
    </location>
</feature>
<dbReference type="PANTHER" id="PTHR47827">
    <property type="entry name" value="AHD DOMAIN-CONTAINING PROTEIN"/>
    <property type="match status" value="1"/>
</dbReference>
<evidence type="ECO:0000256" key="1">
    <source>
        <dbReference type="ARBA" id="ARBA00023242"/>
    </source>
</evidence>
<feature type="compositionally biased region" description="Basic and acidic residues" evidence="3">
    <location>
        <begin position="422"/>
        <end position="431"/>
    </location>
</feature>
<dbReference type="Pfam" id="PF03366">
    <property type="entry name" value="YEATS"/>
    <property type="match status" value="1"/>
</dbReference>
<feature type="compositionally biased region" description="Polar residues" evidence="3">
    <location>
        <begin position="575"/>
        <end position="588"/>
    </location>
</feature>
<accession>A0A5K3EF97</accession>
<evidence type="ECO:0000256" key="3">
    <source>
        <dbReference type="SAM" id="MobiDB-lite"/>
    </source>
</evidence>
<keyword evidence="1 2" id="KW-0539">Nucleus</keyword>
<proteinExistence type="predicted"/>
<feature type="compositionally biased region" description="Pro residues" evidence="3">
    <location>
        <begin position="463"/>
        <end position="472"/>
    </location>
</feature>
<dbReference type="GO" id="GO:0003682">
    <property type="term" value="F:chromatin binding"/>
    <property type="evidence" value="ECO:0007669"/>
    <property type="project" value="TreeGrafter"/>
</dbReference>
<dbReference type="WBParaSite" id="MCU_000082-RA">
    <property type="protein sequence ID" value="MCU_000082-RA"/>
    <property type="gene ID" value="MCU_000082"/>
</dbReference>
<feature type="region of interest" description="Disordered" evidence="3">
    <location>
        <begin position="462"/>
        <end position="501"/>
    </location>
</feature>
<comment type="subcellular location">
    <subcellularLocation>
        <location evidence="2">Nucleus</location>
    </subcellularLocation>
</comment>
<reference evidence="5" key="1">
    <citation type="submission" date="2019-11" db="UniProtKB">
        <authorList>
            <consortium name="WormBaseParasite"/>
        </authorList>
    </citation>
    <scope>IDENTIFICATION</scope>
</reference>
<dbReference type="InterPro" id="IPR055129">
    <property type="entry name" value="YEATS_dom"/>
</dbReference>
<feature type="region of interest" description="Disordered" evidence="3">
    <location>
        <begin position="294"/>
        <end position="331"/>
    </location>
</feature>
<sequence>MDAQILFVFKVGHSVYRKRNPTPEKTHHWRFYVDSWSKRYPLSTFVNSVVFHLHETFKNPRQVVIKEPFAIEEDGFGSFCLRAQVYFLNVFADLTYDLTLFDRRELHAFRTVRIDPKDSEDWILYTNVGGIPVPTTASIQDIQQRVLDLIQMSSKNGNLTISSFYPELSEAILATAVRCSSQTHSPVPLRNRLGRESRSQALANLGMPITPSSTPTSSLTAPLSLTSASTSHLPSQLPSSIKHKKKLQLKHEAQLRFENQHLSEVSNSRPHTSQHLDPLAQKERIVIKLSRSELKKGEEKVKKIKKKHKRHHHHHHRSETRSTSGSQSDATPYTHANAVTLIQSPSHAQSSPVTAFGKIDASGDRGKRLCKPTDGLFPALSNQHPACNEEDGAAASSSSPVSRSIFGSLEEPVNGSGNTKRTSGDGFHDQMRNPAEAAGSPHLDPQHATMVWISHLTGGPQPLVSPLPPHPTSPKSVLSPHPSVPPAQEPSVLNKPPTEGNYCLQNREQNNFKEITPPSAISHSFIKHTSSPCGYGAVSTKALKRKSDEDRGVISKSRMEEPISVTKRSHDESPTENMKNKMQNPQMDQQSSQEPSSHPSLSPDSTPPMSAEAASDPSVVVPNTNTTGVFTSAADGAYLDDAALESLFDRLLCLENECMAIHMAEVLKRYANVGDDAIDVLTPEGAEYDCPQIIAFNLRKLPLECLVELTEIITADERMSAERDAAASAATDSTNE</sequence>
<feature type="compositionally biased region" description="Basic and acidic residues" evidence="3">
    <location>
        <begin position="545"/>
        <end position="561"/>
    </location>
</feature>
<feature type="compositionally biased region" description="Basic residues" evidence="3">
    <location>
        <begin position="302"/>
        <end position="318"/>
    </location>
</feature>
<evidence type="ECO:0000256" key="2">
    <source>
        <dbReference type="PROSITE-ProRule" id="PRU00376"/>
    </source>
</evidence>
<dbReference type="InterPro" id="IPR052790">
    <property type="entry name" value="YEATS_domain"/>
</dbReference>